<evidence type="ECO:0000313" key="1">
    <source>
        <dbReference type="EMBL" id="KAJ2933775.1"/>
    </source>
</evidence>
<dbReference type="OrthoDB" id="3054030at2759"/>
<gene>
    <name evidence="1" type="ORF">H1R20_g3320</name>
</gene>
<reference evidence="1" key="1">
    <citation type="submission" date="2022-06" db="EMBL/GenBank/DDBJ databases">
        <title>Genome Sequence of Candolleomyces eurysporus.</title>
        <authorList>
            <person name="Buettner E."/>
        </authorList>
    </citation>
    <scope>NUCLEOTIDE SEQUENCE</scope>
    <source>
        <strain evidence="1">VTCC 930004</strain>
    </source>
</reference>
<dbReference type="InterPro" id="IPR036047">
    <property type="entry name" value="F-box-like_dom_sf"/>
</dbReference>
<dbReference type="AlphaFoldDB" id="A0A9W8JMZ3"/>
<sequence length="567" mass="63263">MSTLQDFWCTDELALHTFASLPAPDLRKCAEVSRSFNRIAVQSVLDQRKIWNVQRSAALNLADNPNDLDGLSALLLSVHVESLANVKFDLERLTSVQSALKTFQKMQRLVDRMASLHTVCVNWPSYAYKNQPISDKMLATACKCVEVFLDTIIAKGCATLQFNGFDAFASKYKLKKNPAITAAETPRVPTAERLSIWDGAWGYLPSLHTRATSDALSPLSEEGNYSRIPSRFSISTPWISLTPSPKLSQVTKLTAFFADSTGVFRPPFSQWTFALLKASPVTSITLSLQDIPNDGVESKVILDRLAEAIPDVTTIRLYSARSGVMKEVVAWLGHFQQLQFLHIEPECFSEGNNIDDLDLQALARLPHIGQLGSSSYFICAYLASCRSIQVDGEHLPRTLEVIMRHIWTSSTESAVSAFIKDFERLHNAVMETPFQCLYHAIDLSFDCFPDRAKALGRIWNRLDSSILGPASDAKKVSLEAPPCFRPTESGSWISLSLRITATEDEIQRGVVDEEVIAFCRMFPTLDEIRLLPDGPSLGPRLPLRQERVDKFKSVCPELQHASLFMNV</sequence>
<dbReference type="EMBL" id="JANBPK010000735">
    <property type="protein sequence ID" value="KAJ2933775.1"/>
    <property type="molecule type" value="Genomic_DNA"/>
</dbReference>
<proteinExistence type="predicted"/>
<comment type="caution">
    <text evidence="1">The sequence shown here is derived from an EMBL/GenBank/DDBJ whole genome shotgun (WGS) entry which is preliminary data.</text>
</comment>
<protein>
    <recommendedName>
        <fullName evidence="3">F-box domain-containing protein</fullName>
    </recommendedName>
</protein>
<keyword evidence="2" id="KW-1185">Reference proteome</keyword>
<evidence type="ECO:0008006" key="3">
    <source>
        <dbReference type="Google" id="ProtNLM"/>
    </source>
</evidence>
<name>A0A9W8JMZ3_9AGAR</name>
<feature type="non-terminal residue" evidence="1">
    <location>
        <position position="567"/>
    </location>
</feature>
<dbReference type="Proteomes" id="UP001140091">
    <property type="component" value="Unassembled WGS sequence"/>
</dbReference>
<evidence type="ECO:0000313" key="2">
    <source>
        <dbReference type="Proteomes" id="UP001140091"/>
    </source>
</evidence>
<dbReference type="SUPFAM" id="SSF81383">
    <property type="entry name" value="F-box domain"/>
    <property type="match status" value="1"/>
</dbReference>
<organism evidence="1 2">
    <name type="scientific">Candolleomyces eurysporus</name>
    <dbReference type="NCBI Taxonomy" id="2828524"/>
    <lineage>
        <taxon>Eukaryota</taxon>
        <taxon>Fungi</taxon>
        <taxon>Dikarya</taxon>
        <taxon>Basidiomycota</taxon>
        <taxon>Agaricomycotina</taxon>
        <taxon>Agaricomycetes</taxon>
        <taxon>Agaricomycetidae</taxon>
        <taxon>Agaricales</taxon>
        <taxon>Agaricineae</taxon>
        <taxon>Psathyrellaceae</taxon>
        <taxon>Candolleomyces</taxon>
    </lineage>
</organism>
<accession>A0A9W8JMZ3</accession>